<comment type="caution">
    <text evidence="2">The sequence shown here is derived from an EMBL/GenBank/DDBJ whole genome shotgun (WGS) entry which is preliminary data.</text>
</comment>
<accession>A0A501XRE6</accession>
<feature type="domain" description="HTH marR-type" evidence="1">
    <location>
        <begin position="47"/>
        <end position="100"/>
    </location>
</feature>
<dbReference type="OrthoDB" id="7629608at2"/>
<evidence type="ECO:0000313" key="2">
    <source>
        <dbReference type="EMBL" id="TPE62969.1"/>
    </source>
</evidence>
<reference evidence="2 3" key="1">
    <citation type="submission" date="2019-06" db="EMBL/GenBank/DDBJ databases">
        <authorList>
            <person name="Lee I."/>
            <person name="Jang G.I."/>
            <person name="Hwang C.Y."/>
        </authorList>
    </citation>
    <scope>NUCLEOTIDE SEQUENCE [LARGE SCALE GENOMIC DNA]</scope>
    <source>
        <strain evidence="2 3">PAMC 28131</strain>
    </source>
</reference>
<dbReference type="Gene3D" id="1.10.10.10">
    <property type="entry name" value="Winged helix-like DNA-binding domain superfamily/Winged helix DNA-binding domain"/>
    <property type="match status" value="1"/>
</dbReference>
<dbReference type="Proteomes" id="UP000319897">
    <property type="component" value="Unassembled WGS sequence"/>
</dbReference>
<dbReference type="InterPro" id="IPR011991">
    <property type="entry name" value="ArsR-like_HTH"/>
</dbReference>
<dbReference type="CDD" id="cd00090">
    <property type="entry name" value="HTH_ARSR"/>
    <property type="match status" value="1"/>
</dbReference>
<organism evidence="2 3">
    <name type="scientific">Sandaracinobacter neustonicus</name>
    <dbReference type="NCBI Taxonomy" id="1715348"/>
    <lineage>
        <taxon>Bacteria</taxon>
        <taxon>Pseudomonadati</taxon>
        <taxon>Pseudomonadota</taxon>
        <taxon>Alphaproteobacteria</taxon>
        <taxon>Sphingomonadales</taxon>
        <taxon>Sphingosinicellaceae</taxon>
        <taxon>Sandaracinobacter</taxon>
    </lineage>
</organism>
<name>A0A501XRE6_9SPHN</name>
<proteinExistence type="predicted"/>
<dbReference type="RefSeq" id="WP_140927260.1">
    <property type="nucleotide sequence ID" value="NZ_VFSU01000015.1"/>
</dbReference>
<keyword evidence="3" id="KW-1185">Reference proteome</keyword>
<evidence type="ECO:0000259" key="1">
    <source>
        <dbReference type="Pfam" id="PF12802"/>
    </source>
</evidence>
<dbReference type="InterPro" id="IPR036390">
    <property type="entry name" value="WH_DNA-bd_sf"/>
</dbReference>
<sequence>MTRREFYNTAIVQKAYTAKKLLDLAFLIQSQVTEVYTHKGMIFPVSCSSTLLYLGKCGPASVTEVARVLQHPHQTVAQHLATLTRLHIIDKRADEADRRRIEYFLTDVGKAQATLLDQYNVEAAEVFERLNRDIGTDLGDVLDIGISSLKKRSMADRFWDLFELGSAQS</sequence>
<dbReference type="SUPFAM" id="SSF46785">
    <property type="entry name" value="Winged helix' DNA-binding domain"/>
    <property type="match status" value="1"/>
</dbReference>
<dbReference type="InterPro" id="IPR000835">
    <property type="entry name" value="HTH_MarR-typ"/>
</dbReference>
<dbReference type="InterPro" id="IPR036388">
    <property type="entry name" value="WH-like_DNA-bd_sf"/>
</dbReference>
<protein>
    <submittedName>
        <fullName evidence="2">Winged helix-turn-helix transcriptional regulator</fullName>
    </submittedName>
</protein>
<dbReference type="GO" id="GO:0003700">
    <property type="term" value="F:DNA-binding transcription factor activity"/>
    <property type="evidence" value="ECO:0007669"/>
    <property type="project" value="InterPro"/>
</dbReference>
<evidence type="ECO:0000313" key="3">
    <source>
        <dbReference type="Proteomes" id="UP000319897"/>
    </source>
</evidence>
<gene>
    <name evidence="2" type="ORF">FJQ54_04655</name>
</gene>
<dbReference type="Pfam" id="PF12802">
    <property type="entry name" value="MarR_2"/>
    <property type="match status" value="1"/>
</dbReference>
<dbReference type="AlphaFoldDB" id="A0A501XRE6"/>
<dbReference type="EMBL" id="VFSU01000015">
    <property type="protein sequence ID" value="TPE62969.1"/>
    <property type="molecule type" value="Genomic_DNA"/>
</dbReference>